<comment type="caution">
    <text evidence="2">The sequence shown here is derived from an EMBL/GenBank/DDBJ whole genome shotgun (WGS) entry which is preliminary data.</text>
</comment>
<protein>
    <submittedName>
        <fullName evidence="2">Uncharacterized protein</fullName>
    </submittedName>
</protein>
<evidence type="ECO:0000256" key="1">
    <source>
        <dbReference type="SAM" id="MobiDB-lite"/>
    </source>
</evidence>
<accession>A0A8S9QA38</accession>
<proteinExistence type="predicted"/>
<sequence length="183" mass="20401">MGAEEAQNSIRYLPKKFTPASRPASTHQYISSSSGNIRAPGTTVSKMPTEAQSFSVFGKKFRVWLRPEWNPGSQDYWSDVLPKGSLLRMSNSGYSPSSMTKSSNKGQTVGEKYSGIKFLQAQGRTPTSGSPLRETPVPCYGVLRVRSLGPPVTPSNRPKYRSTHRPTIKQEQYRWTTHTKGWS</sequence>
<feature type="region of interest" description="Disordered" evidence="1">
    <location>
        <begin position="145"/>
        <end position="183"/>
    </location>
</feature>
<dbReference type="AlphaFoldDB" id="A0A8S9QA38"/>
<feature type="compositionally biased region" description="Polar residues" evidence="1">
    <location>
        <begin position="23"/>
        <end position="45"/>
    </location>
</feature>
<feature type="region of interest" description="Disordered" evidence="1">
    <location>
        <begin position="1"/>
        <end position="45"/>
    </location>
</feature>
<feature type="compositionally biased region" description="Polar residues" evidence="1">
    <location>
        <begin position="1"/>
        <end position="10"/>
    </location>
</feature>
<dbReference type="EMBL" id="QGKX02001290">
    <property type="protein sequence ID" value="KAF3540595.1"/>
    <property type="molecule type" value="Genomic_DNA"/>
</dbReference>
<gene>
    <name evidence="2" type="ORF">F2Q69_00023293</name>
</gene>
<dbReference type="Proteomes" id="UP000712600">
    <property type="component" value="Unassembled WGS sequence"/>
</dbReference>
<evidence type="ECO:0000313" key="2">
    <source>
        <dbReference type="EMBL" id="KAF3540595.1"/>
    </source>
</evidence>
<evidence type="ECO:0000313" key="3">
    <source>
        <dbReference type="Proteomes" id="UP000712600"/>
    </source>
</evidence>
<feature type="compositionally biased region" description="Polar residues" evidence="1">
    <location>
        <begin position="169"/>
        <end position="183"/>
    </location>
</feature>
<name>A0A8S9QA38_BRACR</name>
<feature type="compositionally biased region" description="Basic residues" evidence="1">
    <location>
        <begin position="158"/>
        <end position="167"/>
    </location>
</feature>
<organism evidence="2 3">
    <name type="scientific">Brassica cretica</name>
    <name type="common">Mustard</name>
    <dbReference type="NCBI Taxonomy" id="69181"/>
    <lineage>
        <taxon>Eukaryota</taxon>
        <taxon>Viridiplantae</taxon>
        <taxon>Streptophyta</taxon>
        <taxon>Embryophyta</taxon>
        <taxon>Tracheophyta</taxon>
        <taxon>Spermatophyta</taxon>
        <taxon>Magnoliopsida</taxon>
        <taxon>eudicotyledons</taxon>
        <taxon>Gunneridae</taxon>
        <taxon>Pentapetalae</taxon>
        <taxon>rosids</taxon>
        <taxon>malvids</taxon>
        <taxon>Brassicales</taxon>
        <taxon>Brassicaceae</taxon>
        <taxon>Brassiceae</taxon>
        <taxon>Brassica</taxon>
    </lineage>
</organism>
<reference evidence="2" key="1">
    <citation type="submission" date="2019-12" db="EMBL/GenBank/DDBJ databases">
        <title>Genome sequencing and annotation of Brassica cretica.</title>
        <authorList>
            <person name="Studholme D.J."/>
            <person name="Sarris P."/>
        </authorList>
    </citation>
    <scope>NUCLEOTIDE SEQUENCE</scope>
    <source>
        <strain evidence="2">PFS-109/04</strain>
        <tissue evidence="2">Leaf</tissue>
    </source>
</reference>